<evidence type="ECO:0000256" key="3">
    <source>
        <dbReference type="ARBA" id="ARBA00022630"/>
    </source>
</evidence>
<reference evidence="8" key="1">
    <citation type="submission" date="2021-04" db="EMBL/GenBank/DDBJ databases">
        <authorList>
            <person name="Hornung B."/>
        </authorList>
    </citation>
    <scope>NUCLEOTIDE SEQUENCE</scope>
    <source>
        <strain evidence="8">G5G6</strain>
    </source>
</reference>
<dbReference type="SUPFAM" id="SSF51395">
    <property type="entry name" value="FMN-linked oxidoreductases"/>
    <property type="match status" value="1"/>
</dbReference>
<dbReference type="CDD" id="cd04739">
    <property type="entry name" value="DHOD_like"/>
    <property type="match status" value="1"/>
</dbReference>
<dbReference type="GO" id="GO:0006207">
    <property type="term" value="P:'de novo' pyrimidine nucleobase biosynthetic process"/>
    <property type="evidence" value="ECO:0007669"/>
    <property type="project" value="TreeGrafter"/>
</dbReference>
<dbReference type="Gene3D" id="3.20.20.70">
    <property type="entry name" value="Aldolase class I"/>
    <property type="match status" value="1"/>
</dbReference>
<dbReference type="NCBIfam" id="NF005741">
    <property type="entry name" value="PRK07565.1"/>
    <property type="match status" value="1"/>
</dbReference>
<protein>
    <submittedName>
        <fullName evidence="8">Dihydropyrimidine dehydrogenase (NADP+), similar to dihydroorotate dehydrogenase</fullName>
    </submittedName>
</protein>
<dbReference type="EMBL" id="CAJQUM010000001">
    <property type="protein sequence ID" value="CAG4884931.1"/>
    <property type="molecule type" value="Genomic_DNA"/>
</dbReference>
<evidence type="ECO:0000259" key="7">
    <source>
        <dbReference type="Pfam" id="PF01180"/>
    </source>
</evidence>
<gene>
    <name evidence="8" type="ORF">GTOL_12814</name>
</gene>
<proteinExistence type="predicted"/>
<feature type="domain" description="Dihydroorotate dehydrogenase catalytic" evidence="7">
    <location>
        <begin position="96"/>
        <end position="299"/>
    </location>
</feature>
<keyword evidence="3" id="KW-0285">Flavoprotein</keyword>
<keyword evidence="9" id="KW-1185">Reference proteome</keyword>
<comment type="pathway">
    <text evidence="2">Pyrimidine metabolism; UMP biosynthesis via de novo pathway.</text>
</comment>
<evidence type="ECO:0000256" key="6">
    <source>
        <dbReference type="ARBA" id="ARBA00023002"/>
    </source>
</evidence>
<keyword evidence="5" id="KW-0665">Pyrimidine biosynthesis</keyword>
<comment type="caution">
    <text evidence="8">The sequence shown here is derived from an EMBL/GenBank/DDBJ whole genome shotgun (WGS) entry which is preliminary data.</text>
</comment>
<dbReference type="InterPro" id="IPR012135">
    <property type="entry name" value="Dihydroorotate_DH_1_2"/>
</dbReference>
<comment type="cofactor">
    <cofactor evidence="1">
        <name>FMN</name>
        <dbReference type="ChEBI" id="CHEBI:58210"/>
    </cofactor>
</comment>
<evidence type="ECO:0000313" key="8">
    <source>
        <dbReference type="EMBL" id="CAG4884931.1"/>
    </source>
</evidence>
<keyword evidence="4" id="KW-0288">FMN</keyword>
<evidence type="ECO:0000256" key="5">
    <source>
        <dbReference type="ARBA" id="ARBA00022975"/>
    </source>
</evidence>
<dbReference type="GO" id="GO:0005737">
    <property type="term" value="C:cytoplasm"/>
    <property type="evidence" value="ECO:0007669"/>
    <property type="project" value="InterPro"/>
</dbReference>
<dbReference type="PANTHER" id="PTHR48109:SF3">
    <property type="entry name" value="SLL0744 PROTEIN"/>
    <property type="match status" value="1"/>
</dbReference>
<organism evidence="8 9">
    <name type="scientific">Georgfuchsia toluolica</name>
    <dbReference type="NCBI Taxonomy" id="424218"/>
    <lineage>
        <taxon>Bacteria</taxon>
        <taxon>Pseudomonadati</taxon>
        <taxon>Pseudomonadota</taxon>
        <taxon>Betaproteobacteria</taxon>
        <taxon>Nitrosomonadales</taxon>
        <taxon>Sterolibacteriaceae</taxon>
        <taxon>Georgfuchsia</taxon>
    </lineage>
</organism>
<evidence type="ECO:0000256" key="1">
    <source>
        <dbReference type="ARBA" id="ARBA00001917"/>
    </source>
</evidence>
<accession>A0A916J589</accession>
<dbReference type="InterPro" id="IPR013785">
    <property type="entry name" value="Aldolase_TIM"/>
</dbReference>
<dbReference type="RefSeq" id="WP_220636728.1">
    <property type="nucleotide sequence ID" value="NZ_CAJQUM010000001.1"/>
</dbReference>
<keyword evidence="6" id="KW-0560">Oxidoreductase</keyword>
<name>A0A916J589_9PROT</name>
<dbReference type="GO" id="GO:0004152">
    <property type="term" value="F:dihydroorotate dehydrogenase activity"/>
    <property type="evidence" value="ECO:0007669"/>
    <property type="project" value="InterPro"/>
</dbReference>
<dbReference type="InterPro" id="IPR050074">
    <property type="entry name" value="DHO_dehydrogenase"/>
</dbReference>
<sequence length="340" mass="37247">MAKPLTTTTPTDLSTCYLGLKLPHPFIVGASPMVGNLDTVRRLEDAGAAAFVMESLFEEQIVMEQGRTLLDIQSHVDEFSEASSFFPEPAEFRLGPQTYLDQIRHIKAAVQVPVIASLNGISASGWLEYAKLIEQAGADALELNVYYVATDPDESGVAVERRTIDIVRTVKRAIRIPVAVKLSPFFSSLAHFAAGLESAGADGLVLFNRFYQPDIDLEELEVRNELHLSDSSELLLRVRWLAILSAQRKLDIAVSGGVHTATDAVKAVMAGARSVQVVSAILKNGPQHLATLRSELSRIVEELGYASLSEMHGCMNLARCPDPAAFERGNYMRILQSWRP</sequence>
<evidence type="ECO:0000256" key="4">
    <source>
        <dbReference type="ARBA" id="ARBA00022643"/>
    </source>
</evidence>
<evidence type="ECO:0000256" key="2">
    <source>
        <dbReference type="ARBA" id="ARBA00004725"/>
    </source>
</evidence>
<dbReference type="GO" id="GO:0006222">
    <property type="term" value="P:UMP biosynthetic process"/>
    <property type="evidence" value="ECO:0007669"/>
    <property type="project" value="InterPro"/>
</dbReference>
<evidence type="ECO:0000313" key="9">
    <source>
        <dbReference type="Proteomes" id="UP000742786"/>
    </source>
</evidence>
<dbReference type="AlphaFoldDB" id="A0A916J589"/>
<dbReference type="PANTHER" id="PTHR48109">
    <property type="entry name" value="DIHYDROOROTATE DEHYDROGENASE (QUINONE), MITOCHONDRIAL-RELATED"/>
    <property type="match status" value="1"/>
</dbReference>
<dbReference type="InterPro" id="IPR005720">
    <property type="entry name" value="Dihydroorotate_DH_cat"/>
</dbReference>
<dbReference type="Proteomes" id="UP000742786">
    <property type="component" value="Unassembled WGS sequence"/>
</dbReference>
<dbReference type="Pfam" id="PF01180">
    <property type="entry name" value="DHO_dh"/>
    <property type="match status" value="1"/>
</dbReference>
<dbReference type="PIRSF" id="PIRSF000164">
    <property type="entry name" value="DHO_oxidase"/>
    <property type="match status" value="1"/>
</dbReference>